<dbReference type="PROSITE" id="PS51379">
    <property type="entry name" value="4FE4S_FER_2"/>
    <property type="match status" value="2"/>
</dbReference>
<proteinExistence type="predicted"/>
<feature type="domain" description="4Fe-4S ferredoxin-type" evidence="1">
    <location>
        <begin position="61"/>
        <end position="90"/>
    </location>
</feature>
<feature type="non-terminal residue" evidence="2">
    <location>
        <position position="93"/>
    </location>
</feature>
<dbReference type="PROSITE" id="PS00198">
    <property type="entry name" value="4FE4S_FER_1"/>
    <property type="match status" value="1"/>
</dbReference>
<sequence>MKDYTILADADVDAADLYLIFTPDVKEKREYQGLKLAKIDEDLCTKCGLCRDACRFDAITEDIQIDDFKCEGCGLCYHVCPEKAISLNERISG</sequence>
<gene>
    <name evidence="2" type="ORF">S03H2_68790</name>
</gene>
<dbReference type="Gene3D" id="3.30.70.20">
    <property type="match status" value="2"/>
</dbReference>
<evidence type="ECO:0000259" key="1">
    <source>
        <dbReference type="PROSITE" id="PS51379"/>
    </source>
</evidence>
<dbReference type="EMBL" id="BARU01045298">
    <property type="protein sequence ID" value="GAH91949.1"/>
    <property type="molecule type" value="Genomic_DNA"/>
</dbReference>
<dbReference type="SUPFAM" id="SSF54862">
    <property type="entry name" value="4Fe-4S ferredoxins"/>
    <property type="match status" value="1"/>
</dbReference>
<organism evidence="2">
    <name type="scientific">marine sediment metagenome</name>
    <dbReference type="NCBI Taxonomy" id="412755"/>
    <lineage>
        <taxon>unclassified sequences</taxon>
        <taxon>metagenomes</taxon>
        <taxon>ecological metagenomes</taxon>
    </lineage>
</organism>
<evidence type="ECO:0000313" key="2">
    <source>
        <dbReference type="EMBL" id="GAH91949.1"/>
    </source>
</evidence>
<dbReference type="Pfam" id="PF14697">
    <property type="entry name" value="Fer4_21"/>
    <property type="match status" value="1"/>
</dbReference>
<comment type="caution">
    <text evidence="2">The sequence shown here is derived from an EMBL/GenBank/DDBJ whole genome shotgun (WGS) entry which is preliminary data.</text>
</comment>
<name>X1KP93_9ZZZZ</name>
<protein>
    <recommendedName>
        <fullName evidence="1">4Fe-4S ferredoxin-type domain-containing protein</fullName>
    </recommendedName>
</protein>
<accession>X1KP93</accession>
<dbReference type="PANTHER" id="PTHR43534:SF1">
    <property type="entry name" value="4FE-4S CLUSTER CONTAINING PARA FAMILY ATPASE PROTEIN"/>
    <property type="match status" value="1"/>
</dbReference>
<feature type="domain" description="4Fe-4S ferredoxin-type" evidence="1">
    <location>
        <begin position="35"/>
        <end position="60"/>
    </location>
</feature>
<dbReference type="InterPro" id="IPR017896">
    <property type="entry name" value="4Fe4S_Fe-S-bd"/>
</dbReference>
<dbReference type="PANTHER" id="PTHR43534">
    <property type="entry name" value="MIND SUPERFAMILY P-LOOP ATPASE CONTAINING AN INSERTED FERREDOXIN DOMAIN"/>
    <property type="match status" value="1"/>
</dbReference>
<dbReference type="AlphaFoldDB" id="X1KP93"/>
<dbReference type="InterPro" id="IPR017900">
    <property type="entry name" value="4Fe4S_Fe_S_CS"/>
</dbReference>
<reference evidence="2" key="1">
    <citation type="journal article" date="2014" name="Front. Microbiol.">
        <title>High frequency of phylogenetically diverse reductive dehalogenase-homologous genes in deep subseafloor sedimentary metagenomes.</title>
        <authorList>
            <person name="Kawai M."/>
            <person name="Futagami T."/>
            <person name="Toyoda A."/>
            <person name="Takaki Y."/>
            <person name="Nishi S."/>
            <person name="Hori S."/>
            <person name="Arai W."/>
            <person name="Tsubouchi T."/>
            <person name="Morono Y."/>
            <person name="Uchiyama I."/>
            <person name="Ito T."/>
            <person name="Fujiyama A."/>
            <person name="Inagaki F."/>
            <person name="Takami H."/>
        </authorList>
    </citation>
    <scope>NUCLEOTIDE SEQUENCE</scope>
    <source>
        <strain evidence="2">Expedition CK06-06</strain>
    </source>
</reference>